<accession>A0AAE3E689</accession>
<dbReference type="GO" id="GO:0016987">
    <property type="term" value="F:sigma factor activity"/>
    <property type="evidence" value="ECO:0007669"/>
    <property type="project" value="UniProtKB-KW"/>
</dbReference>
<dbReference type="GO" id="GO:0003677">
    <property type="term" value="F:DNA binding"/>
    <property type="evidence" value="ECO:0007669"/>
    <property type="project" value="UniProtKB-KW"/>
</dbReference>
<dbReference type="RefSeq" id="WP_308732539.1">
    <property type="nucleotide sequence ID" value="NZ_JAJEQN010000063.1"/>
</dbReference>
<gene>
    <name evidence="7" type="ORF">LKD48_15580</name>
</gene>
<dbReference type="GO" id="GO:0006352">
    <property type="term" value="P:DNA-templated transcription initiation"/>
    <property type="evidence" value="ECO:0007669"/>
    <property type="project" value="InterPro"/>
</dbReference>
<dbReference type="InterPro" id="IPR014284">
    <property type="entry name" value="RNA_pol_sigma-70_dom"/>
</dbReference>
<dbReference type="PANTHER" id="PTHR43133">
    <property type="entry name" value="RNA POLYMERASE ECF-TYPE SIGMA FACTO"/>
    <property type="match status" value="1"/>
</dbReference>
<dbReference type="Gene3D" id="1.10.1740.10">
    <property type="match status" value="1"/>
</dbReference>
<feature type="domain" description="RNA polymerase sigma factor 70 region 4 type 2" evidence="6">
    <location>
        <begin position="116"/>
        <end position="165"/>
    </location>
</feature>
<evidence type="ECO:0000259" key="6">
    <source>
        <dbReference type="Pfam" id="PF08281"/>
    </source>
</evidence>
<protein>
    <submittedName>
        <fullName evidence="7">Sigma-70 family RNA polymerase sigma factor</fullName>
    </submittedName>
</protein>
<evidence type="ECO:0000256" key="5">
    <source>
        <dbReference type="ARBA" id="ARBA00023163"/>
    </source>
</evidence>
<evidence type="ECO:0000256" key="2">
    <source>
        <dbReference type="ARBA" id="ARBA00023015"/>
    </source>
</evidence>
<dbReference type="InterPro" id="IPR036388">
    <property type="entry name" value="WH-like_DNA-bd_sf"/>
</dbReference>
<evidence type="ECO:0000313" key="8">
    <source>
        <dbReference type="Proteomes" id="UP001198200"/>
    </source>
</evidence>
<dbReference type="SUPFAM" id="SSF88659">
    <property type="entry name" value="Sigma3 and sigma4 domains of RNA polymerase sigma factors"/>
    <property type="match status" value="1"/>
</dbReference>
<keyword evidence="4" id="KW-0238">DNA-binding</keyword>
<evidence type="ECO:0000256" key="3">
    <source>
        <dbReference type="ARBA" id="ARBA00023082"/>
    </source>
</evidence>
<dbReference type="PANTHER" id="PTHR43133:SF8">
    <property type="entry name" value="RNA POLYMERASE SIGMA FACTOR HI_1459-RELATED"/>
    <property type="match status" value="1"/>
</dbReference>
<dbReference type="Proteomes" id="UP001198200">
    <property type="component" value="Unassembled WGS sequence"/>
</dbReference>
<name>A0AAE3E689_9FIRM</name>
<dbReference type="InterPro" id="IPR013324">
    <property type="entry name" value="RNA_pol_sigma_r3/r4-like"/>
</dbReference>
<organism evidence="7 8">
    <name type="scientific">Anthropogastromicrobium aceti</name>
    <dbReference type="NCBI Taxonomy" id="2981768"/>
    <lineage>
        <taxon>Bacteria</taxon>
        <taxon>Bacillati</taxon>
        <taxon>Bacillota</taxon>
        <taxon>Clostridia</taxon>
        <taxon>Lachnospirales</taxon>
        <taxon>Lachnospiraceae</taxon>
        <taxon>Anthropogastromicrobium</taxon>
    </lineage>
</organism>
<dbReference type="InterPro" id="IPR039425">
    <property type="entry name" value="RNA_pol_sigma-70-like"/>
</dbReference>
<dbReference type="Pfam" id="PF08281">
    <property type="entry name" value="Sigma70_r4_2"/>
    <property type="match status" value="1"/>
</dbReference>
<comment type="similarity">
    <text evidence="1">Belongs to the sigma-70 factor family. ECF subfamily.</text>
</comment>
<dbReference type="InterPro" id="IPR013325">
    <property type="entry name" value="RNA_pol_sigma_r2"/>
</dbReference>
<comment type="caution">
    <text evidence="7">The sequence shown here is derived from an EMBL/GenBank/DDBJ whole genome shotgun (WGS) entry which is preliminary data.</text>
</comment>
<dbReference type="EMBL" id="JAJEQN010000063">
    <property type="protein sequence ID" value="MCC2223023.1"/>
    <property type="molecule type" value="Genomic_DNA"/>
</dbReference>
<keyword evidence="2" id="KW-0805">Transcription regulation</keyword>
<keyword evidence="8" id="KW-1185">Reference proteome</keyword>
<sequence>MSDTEFESFVMNAGPDILRFCRIITNNKEQGDELYQDAMVLLLEKRVSLKAEQNSKSYALSVAVLLWKNKKKKYANRMRIAPVSSLEEHQETVSSFAADWDTTPEQMMINKQEIAEVRNAVHMLPEKYRIPICLSYSAGLTMEEIATCMKVPVNTVKTRIRKAKSILKQELEARGIDR</sequence>
<dbReference type="AlphaFoldDB" id="A0AAE3E689"/>
<dbReference type="Gene3D" id="1.10.10.10">
    <property type="entry name" value="Winged helix-like DNA-binding domain superfamily/Winged helix DNA-binding domain"/>
    <property type="match status" value="1"/>
</dbReference>
<dbReference type="NCBIfam" id="TIGR02937">
    <property type="entry name" value="sigma70-ECF"/>
    <property type="match status" value="1"/>
</dbReference>
<dbReference type="CDD" id="cd06171">
    <property type="entry name" value="Sigma70_r4"/>
    <property type="match status" value="1"/>
</dbReference>
<evidence type="ECO:0000313" key="7">
    <source>
        <dbReference type="EMBL" id="MCC2223023.1"/>
    </source>
</evidence>
<proteinExistence type="inferred from homology"/>
<evidence type="ECO:0000256" key="1">
    <source>
        <dbReference type="ARBA" id="ARBA00010641"/>
    </source>
</evidence>
<keyword evidence="3" id="KW-0731">Sigma factor</keyword>
<keyword evidence="5" id="KW-0804">Transcription</keyword>
<reference evidence="7 8" key="1">
    <citation type="submission" date="2021-10" db="EMBL/GenBank/DDBJ databases">
        <title>Anaerobic single-cell dispensing facilitates the cultivation of human gut bacteria.</title>
        <authorList>
            <person name="Afrizal A."/>
        </authorList>
    </citation>
    <scope>NUCLEOTIDE SEQUENCE [LARGE SCALE GENOMIC DNA]</scope>
    <source>
        <strain evidence="7 8">CLA-AA-H224</strain>
    </source>
</reference>
<dbReference type="SUPFAM" id="SSF88946">
    <property type="entry name" value="Sigma2 domain of RNA polymerase sigma factors"/>
    <property type="match status" value="1"/>
</dbReference>
<evidence type="ECO:0000256" key="4">
    <source>
        <dbReference type="ARBA" id="ARBA00023125"/>
    </source>
</evidence>
<dbReference type="InterPro" id="IPR013249">
    <property type="entry name" value="RNA_pol_sigma70_r4_t2"/>
</dbReference>